<gene>
    <name evidence="3" type="ORF">GCM10009096_07220</name>
</gene>
<evidence type="ECO:0000313" key="3">
    <source>
        <dbReference type="EMBL" id="GAA0468858.1"/>
    </source>
</evidence>
<feature type="domain" description="Hydantoinase/oxoprolinase N-terminal" evidence="2">
    <location>
        <begin position="2"/>
        <end position="171"/>
    </location>
</feature>
<dbReference type="Gene3D" id="3.30.420.40">
    <property type="match status" value="1"/>
</dbReference>
<dbReference type="RefSeq" id="WP_343758009.1">
    <property type="nucleotide sequence ID" value="NZ_BAAAEM010000002.1"/>
</dbReference>
<keyword evidence="4" id="KW-1185">Reference proteome</keyword>
<comment type="caution">
    <text evidence="3">The sequence shown here is derived from an EMBL/GenBank/DDBJ whole genome shotgun (WGS) entry which is preliminary data.</text>
</comment>
<evidence type="ECO:0000259" key="2">
    <source>
        <dbReference type="Pfam" id="PF05378"/>
    </source>
</evidence>
<dbReference type="InterPro" id="IPR002821">
    <property type="entry name" value="Hydantoinase_A"/>
</dbReference>
<proteinExistence type="predicted"/>
<protein>
    <submittedName>
        <fullName evidence="3">Hydantoinase/oxoprolinase family protein</fullName>
    </submittedName>
</protein>
<feature type="domain" description="Hydantoinase A/oxoprolinase" evidence="1">
    <location>
        <begin position="191"/>
        <end position="361"/>
    </location>
</feature>
<evidence type="ECO:0000313" key="4">
    <source>
        <dbReference type="Proteomes" id="UP001500713"/>
    </source>
</evidence>
<dbReference type="Pfam" id="PF05378">
    <property type="entry name" value="Hydant_A_N"/>
    <property type="match status" value="1"/>
</dbReference>
<dbReference type="SUPFAM" id="SSF53067">
    <property type="entry name" value="Actin-like ATPase domain"/>
    <property type="match status" value="1"/>
</dbReference>
<dbReference type="PANTHER" id="PTHR11365">
    <property type="entry name" value="5-OXOPROLINASE RELATED"/>
    <property type="match status" value="1"/>
</dbReference>
<dbReference type="Pfam" id="PF01968">
    <property type="entry name" value="Hydantoinase_A"/>
    <property type="match status" value="1"/>
</dbReference>
<organism evidence="3 4">
    <name type="scientific">Parasphingorhabdus litoris</name>
    <dbReference type="NCBI Taxonomy" id="394733"/>
    <lineage>
        <taxon>Bacteria</taxon>
        <taxon>Pseudomonadati</taxon>
        <taxon>Pseudomonadota</taxon>
        <taxon>Alphaproteobacteria</taxon>
        <taxon>Sphingomonadales</taxon>
        <taxon>Sphingomonadaceae</taxon>
        <taxon>Parasphingorhabdus</taxon>
    </lineage>
</organism>
<reference evidence="4" key="1">
    <citation type="journal article" date="2019" name="Int. J. Syst. Evol. Microbiol.">
        <title>The Global Catalogue of Microorganisms (GCM) 10K type strain sequencing project: providing services to taxonomists for standard genome sequencing and annotation.</title>
        <authorList>
            <consortium name="The Broad Institute Genomics Platform"/>
            <consortium name="The Broad Institute Genome Sequencing Center for Infectious Disease"/>
            <person name="Wu L."/>
            <person name="Ma J."/>
        </authorList>
    </citation>
    <scope>NUCLEOTIDE SEQUENCE [LARGE SCALE GENOMIC DNA]</scope>
    <source>
        <strain evidence="4">JCM 14162</strain>
    </source>
</reference>
<dbReference type="EMBL" id="BAAAEM010000002">
    <property type="protein sequence ID" value="GAA0468858.1"/>
    <property type="molecule type" value="Genomic_DNA"/>
</dbReference>
<dbReference type="PANTHER" id="PTHR11365:SF10">
    <property type="entry name" value="HYDANTOINASE_OXOPROLINASE"/>
    <property type="match status" value="1"/>
</dbReference>
<accession>A0ABP3K111</accession>
<dbReference type="InterPro" id="IPR043129">
    <property type="entry name" value="ATPase_NBD"/>
</dbReference>
<evidence type="ECO:0000259" key="1">
    <source>
        <dbReference type="Pfam" id="PF01968"/>
    </source>
</evidence>
<dbReference type="Proteomes" id="UP001500713">
    <property type="component" value="Unassembled WGS sequence"/>
</dbReference>
<sequence>MRIGVDVGGTNTDAVLIDNRDVLGAVKRPTKANVEDGIVDAITALLAETCVERAQIRRVMIGTTHFTNAFVQARHLSKVFALRLSYPAGQDIPPFSAWPETMREAVEGGSYVAHGGYNFDGREISSLDEDEIRRVAGLIKDSGIAQVAISCVFSQLNSDHEHRAAQILRKLLPDVGISLSSELGRVGLLERENAAIMNGCLRPLAAQVDKAFQAALNRLGISAPFLVSQNDGTLMKSSHMRDYPVFTFAAGPTNSLRGAAWLTGLSETIVADIGGTTTDIGVLVNGFPRQSSKLVDVGGVYTNFRMPDILSIGLGGGSIVAKLGDMISIGPKSVGFELRKKAWIFGGNVLTASDIAVAGGAAKFGDEKKLGSLDRETVNTATIEIHRIIEEGIDRMKTSADKVPVVLVGGGSVLVSRTLNGVSKLFVPEHAECANAVGAAIGQVGGEVDKIFQFDGKDKQKVLDEAEQYARESSIAAGADPATVEIIDRDMIPIQYLPGNTMRVICRAVGDLSYEGPANA</sequence>
<name>A0ABP3K111_9SPHN</name>
<dbReference type="InterPro" id="IPR008040">
    <property type="entry name" value="Hydant_A_N"/>
</dbReference>
<dbReference type="InterPro" id="IPR045079">
    <property type="entry name" value="Oxoprolinase-like"/>
</dbReference>